<accession>A0A8X6YID4</accession>
<dbReference type="EMBL" id="BMAV01018626">
    <property type="protein sequence ID" value="GFY71132.1"/>
    <property type="molecule type" value="Genomic_DNA"/>
</dbReference>
<evidence type="ECO:0000256" key="1">
    <source>
        <dbReference type="SAM" id="MobiDB-lite"/>
    </source>
</evidence>
<dbReference type="AlphaFoldDB" id="A0A8X6YID4"/>
<sequence length="97" mass="11123">MQISRCPRHSEGSTGRGVVHTDKDIGRTGRHLLNTHISLPLEFNWIEKQEVARREGANEVAEGSLGTFQTYFNFFKKNSLTFKLMRYINRSVVVSQP</sequence>
<evidence type="ECO:0000313" key="2">
    <source>
        <dbReference type="EMBL" id="GFY71132.1"/>
    </source>
</evidence>
<dbReference type="Proteomes" id="UP000886998">
    <property type="component" value="Unassembled WGS sequence"/>
</dbReference>
<name>A0A8X6YID4_9ARAC</name>
<gene>
    <name evidence="2" type="ORF">TNIN_333931</name>
</gene>
<proteinExistence type="predicted"/>
<organism evidence="2 3">
    <name type="scientific">Trichonephila inaurata madagascariensis</name>
    <dbReference type="NCBI Taxonomy" id="2747483"/>
    <lineage>
        <taxon>Eukaryota</taxon>
        <taxon>Metazoa</taxon>
        <taxon>Ecdysozoa</taxon>
        <taxon>Arthropoda</taxon>
        <taxon>Chelicerata</taxon>
        <taxon>Arachnida</taxon>
        <taxon>Araneae</taxon>
        <taxon>Araneomorphae</taxon>
        <taxon>Entelegynae</taxon>
        <taxon>Araneoidea</taxon>
        <taxon>Nephilidae</taxon>
        <taxon>Trichonephila</taxon>
        <taxon>Trichonephila inaurata</taxon>
    </lineage>
</organism>
<evidence type="ECO:0000313" key="3">
    <source>
        <dbReference type="Proteomes" id="UP000886998"/>
    </source>
</evidence>
<comment type="caution">
    <text evidence="2">The sequence shown here is derived from an EMBL/GenBank/DDBJ whole genome shotgun (WGS) entry which is preliminary data.</text>
</comment>
<protein>
    <submittedName>
        <fullName evidence="2">Uncharacterized protein</fullName>
    </submittedName>
</protein>
<feature type="region of interest" description="Disordered" evidence="1">
    <location>
        <begin position="1"/>
        <end position="23"/>
    </location>
</feature>
<keyword evidence="3" id="KW-1185">Reference proteome</keyword>
<reference evidence="2" key="1">
    <citation type="submission" date="2020-08" db="EMBL/GenBank/DDBJ databases">
        <title>Multicomponent nature underlies the extraordinary mechanical properties of spider dragline silk.</title>
        <authorList>
            <person name="Kono N."/>
            <person name="Nakamura H."/>
            <person name="Mori M."/>
            <person name="Yoshida Y."/>
            <person name="Ohtoshi R."/>
            <person name="Malay A.D."/>
            <person name="Moran D.A.P."/>
            <person name="Tomita M."/>
            <person name="Numata K."/>
            <person name="Arakawa K."/>
        </authorList>
    </citation>
    <scope>NUCLEOTIDE SEQUENCE</scope>
</reference>